<name>A0ABW5JE80_9BACT</name>
<dbReference type="SUPFAM" id="SSF90123">
    <property type="entry name" value="ABC transporter transmembrane region"/>
    <property type="match status" value="1"/>
</dbReference>
<dbReference type="InterPro" id="IPR027417">
    <property type="entry name" value="P-loop_NTPase"/>
</dbReference>
<feature type="transmembrane region" description="Helical" evidence="5">
    <location>
        <begin position="27"/>
        <end position="49"/>
    </location>
</feature>
<dbReference type="InterPro" id="IPR011527">
    <property type="entry name" value="ABC1_TM_dom"/>
</dbReference>
<dbReference type="RefSeq" id="WP_340239387.1">
    <property type="nucleotide sequence ID" value="NZ_JBBEWC010000012.1"/>
</dbReference>
<dbReference type="PANTHER" id="PTHR43394">
    <property type="entry name" value="ATP-DEPENDENT PERMEASE MDL1, MITOCHONDRIAL"/>
    <property type="match status" value="1"/>
</dbReference>
<keyword evidence="8" id="KW-0547">Nucleotide-binding</keyword>
<evidence type="ECO:0000313" key="9">
    <source>
        <dbReference type="Proteomes" id="UP001597510"/>
    </source>
</evidence>
<feature type="domain" description="ABC transmembrane type-1" evidence="7">
    <location>
        <begin position="29"/>
        <end position="306"/>
    </location>
</feature>
<comment type="subcellular location">
    <subcellularLocation>
        <location evidence="1">Cell membrane</location>
        <topology evidence="1">Multi-pass membrane protein</topology>
    </subcellularLocation>
</comment>
<keyword evidence="2 5" id="KW-0812">Transmembrane</keyword>
<keyword evidence="4 5" id="KW-0472">Membrane</keyword>
<evidence type="ECO:0000256" key="4">
    <source>
        <dbReference type="ARBA" id="ARBA00023136"/>
    </source>
</evidence>
<comment type="caution">
    <text evidence="8">The sequence shown here is derived from an EMBL/GenBank/DDBJ whole genome shotgun (WGS) entry which is preliminary data.</text>
</comment>
<dbReference type="Pfam" id="PF00005">
    <property type="entry name" value="ABC_tran"/>
    <property type="match status" value="1"/>
</dbReference>
<gene>
    <name evidence="8" type="ORF">ACFSR2_19470</name>
</gene>
<evidence type="ECO:0000259" key="7">
    <source>
        <dbReference type="PROSITE" id="PS50929"/>
    </source>
</evidence>
<organism evidence="8 9">
    <name type="scientific">Emticicia soli</name>
    <dbReference type="NCBI Taxonomy" id="2027878"/>
    <lineage>
        <taxon>Bacteria</taxon>
        <taxon>Pseudomonadati</taxon>
        <taxon>Bacteroidota</taxon>
        <taxon>Cytophagia</taxon>
        <taxon>Cytophagales</taxon>
        <taxon>Leadbetterellaceae</taxon>
        <taxon>Emticicia</taxon>
    </lineage>
</organism>
<feature type="transmembrane region" description="Helical" evidence="5">
    <location>
        <begin position="162"/>
        <end position="180"/>
    </location>
</feature>
<dbReference type="GO" id="GO:0005524">
    <property type="term" value="F:ATP binding"/>
    <property type="evidence" value="ECO:0007669"/>
    <property type="project" value="UniProtKB-KW"/>
</dbReference>
<dbReference type="Gene3D" id="3.40.50.300">
    <property type="entry name" value="P-loop containing nucleotide triphosphate hydrolases"/>
    <property type="match status" value="1"/>
</dbReference>
<feature type="transmembrane region" description="Helical" evidence="5">
    <location>
        <begin position="61"/>
        <end position="80"/>
    </location>
</feature>
<evidence type="ECO:0000256" key="1">
    <source>
        <dbReference type="ARBA" id="ARBA00004651"/>
    </source>
</evidence>
<dbReference type="PANTHER" id="PTHR43394:SF4">
    <property type="entry name" value="TOXIN SECRETION ABC TRANSPORTER ATP-BINDING PROTEIN"/>
    <property type="match status" value="1"/>
</dbReference>
<keyword evidence="9" id="KW-1185">Reference proteome</keyword>
<dbReference type="SUPFAM" id="SSF52540">
    <property type="entry name" value="P-loop containing nucleoside triphosphate hydrolases"/>
    <property type="match status" value="1"/>
</dbReference>
<feature type="domain" description="ABC transporter" evidence="6">
    <location>
        <begin position="338"/>
        <end position="544"/>
    </location>
</feature>
<feature type="transmembrane region" description="Helical" evidence="5">
    <location>
        <begin position="277"/>
        <end position="294"/>
    </location>
</feature>
<dbReference type="PROSITE" id="PS50893">
    <property type="entry name" value="ABC_TRANSPORTER_2"/>
    <property type="match status" value="1"/>
</dbReference>
<dbReference type="EMBL" id="JBHULC010000027">
    <property type="protein sequence ID" value="MFD2523086.1"/>
    <property type="molecule type" value="Genomic_DNA"/>
</dbReference>
<dbReference type="InterPro" id="IPR003439">
    <property type="entry name" value="ABC_transporter-like_ATP-bd"/>
</dbReference>
<sequence>MAENRTIHPFIRIVNLLKLDKKDITSLYFYAILSGVILLVNPLGIQSIINFVMYNTASTSLVVLIGLVIISVFIAGFLQINQMKLTEKIQQKIFVRYAFAYSDILPKIRPEATEGYYMPELTNRFFDTIHLQKGLSKLLLDVPTAIIQILFGILLLSFYHTIFIAFGALLLLIVYLIFRLSSEKGLETSMNESDYKYKVAAWLQEISRNQNTFKNYEYTQLNIQKTDEFTQGYLQNRTRHFGILETQYWSLVAFKVILTAAMLIIGCVLLLNQLINIGQFIAAEIVIIAIISAVEKLILSIDIVYDTLTAVEKLNKVLQTPTEANGELKLDDSKPLKVEFKNVGFSYSDKSNLLKNISFVLDPGDKAMLHKTASGVGTSTIMKLISNNLTKHTGSILVNDIPKDNYEMLSYRKTVNYLSGQNEVFNGTLWENITIANPNVKPETINYLIKELGFDGFIEEFEHGYATVLLTKGAKLASHLIQEILLLRTFVQNSQLLILDEPFKNLNKTKCDKVAEYINKLPMTVIIATDQEGVHVHFEKIIELK</sequence>
<dbReference type="Proteomes" id="UP001597510">
    <property type="component" value="Unassembled WGS sequence"/>
</dbReference>
<dbReference type="PROSITE" id="PS50929">
    <property type="entry name" value="ABC_TM1F"/>
    <property type="match status" value="1"/>
</dbReference>
<protein>
    <submittedName>
        <fullName evidence="8">ATP-binding cassette domain-containing protein</fullName>
    </submittedName>
</protein>
<evidence type="ECO:0000259" key="6">
    <source>
        <dbReference type="PROSITE" id="PS50893"/>
    </source>
</evidence>
<accession>A0ABW5JE80</accession>
<dbReference type="Pfam" id="PF00664">
    <property type="entry name" value="ABC_membrane"/>
    <property type="match status" value="1"/>
</dbReference>
<feature type="transmembrane region" description="Helical" evidence="5">
    <location>
        <begin position="248"/>
        <end position="271"/>
    </location>
</feature>
<evidence type="ECO:0000256" key="5">
    <source>
        <dbReference type="SAM" id="Phobius"/>
    </source>
</evidence>
<dbReference type="InterPro" id="IPR036640">
    <property type="entry name" value="ABC1_TM_sf"/>
</dbReference>
<reference evidence="9" key="1">
    <citation type="journal article" date="2019" name="Int. J. Syst. Evol. Microbiol.">
        <title>The Global Catalogue of Microorganisms (GCM) 10K type strain sequencing project: providing services to taxonomists for standard genome sequencing and annotation.</title>
        <authorList>
            <consortium name="The Broad Institute Genomics Platform"/>
            <consortium name="The Broad Institute Genome Sequencing Center for Infectious Disease"/>
            <person name="Wu L."/>
            <person name="Ma J."/>
        </authorList>
    </citation>
    <scope>NUCLEOTIDE SEQUENCE [LARGE SCALE GENOMIC DNA]</scope>
    <source>
        <strain evidence="9">KCTC 52344</strain>
    </source>
</reference>
<evidence type="ECO:0000256" key="2">
    <source>
        <dbReference type="ARBA" id="ARBA00022692"/>
    </source>
</evidence>
<proteinExistence type="predicted"/>
<evidence type="ECO:0000256" key="3">
    <source>
        <dbReference type="ARBA" id="ARBA00022989"/>
    </source>
</evidence>
<dbReference type="Gene3D" id="1.20.1560.10">
    <property type="entry name" value="ABC transporter type 1, transmembrane domain"/>
    <property type="match status" value="1"/>
</dbReference>
<keyword evidence="8" id="KW-0067">ATP-binding</keyword>
<evidence type="ECO:0000313" key="8">
    <source>
        <dbReference type="EMBL" id="MFD2523086.1"/>
    </source>
</evidence>
<keyword evidence="3 5" id="KW-1133">Transmembrane helix</keyword>
<dbReference type="InterPro" id="IPR039421">
    <property type="entry name" value="Type_1_exporter"/>
</dbReference>